<evidence type="ECO:0000313" key="4">
    <source>
        <dbReference type="EMBL" id="KAF5792283.1"/>
    </source>
</evidence>
<accession>A0A251TZE5</accession>
<evidence type="ECO:0000256" key="1">
    <source>
        <dbReference type="SAM" id="MobiDB-lite"/>
    </source>
</evidence>
<keyword evidence="2" id="KW-0472">Membrane</keyword>
<dbReference type="InParanoid" id="A0A251TZE5"/>
<dbReference type="Proteomes" id="UP000215914">
    <property type="component" value="Chromosome 9"/>
</dbReference>
<reference evidence="3" key="3">
    <citation type="submission" date="2020-06" db="EMBL/GenBank/DDBJ databases">
        <title>Helianthus annuus Genome sequencing and assembly Release 2.</title>
        <authorList>
            <person name="Gouzy J."/>
            <person name="Langlade N."/>
            <person name="Munos S."/>
        </authorList>
    </citation>
    <scope>NUCLEOTIDE SEQUENCE</scope>
    <source>
        <tissue evidence="3">Leaves</tissue>
    </source>
</reference>
<dbReference type="Gramene" id="mRNA:HanXRQr2_Chr12g0542831">
    <property type="protein sequence ID" value="CDS:HanXRQr2_Chr12g0542831.1"/>
    <property type="gene ID" value="HanXRQr2_Chr12g0542831"/>
</dbReference>
<keyword evidence="2" id="KW-0812">Transmembrane</keyword>
<protein>
    <submittedName>
        <fullName evidence="5">Uncharacterized protein</fullName>
    </submittedName>
</protein>
<gene>
    <name evidence="5" type="ORF">HannXRQ_Chr09g0267391</name>
    <name evidence="4" type="ORF">HanXRQr2_Chr09g0404251</name>
    <name evidence="3" type="ORF">HanXRQr2_Chr12g0542831</name>
</gene>
<evidence type="ECO:0000313" key="6">
    <source>
        <dbReference type="Proteomes" id="UP000215914"/>
    </source>
</evidence>
<dbReference type="EMBL" id="MNCJ02000324">
    <property type="protein sequence ID" value="KAF5792283.1"/>
    <property type="molecule type" value="Genomic_DNA"/>
</dbReference>
<keyword evidence="2" id="KW-1133">Transmembrane helix</keyword>
<dbReference type="EMBL" id="CM007898">
    <property type="protein sequence ID" value="OTG16073.1"/>
    <property type="molecule type" value="Genomic_DNA"/>
</dbReference>
<dbReference type="EMBL" id="MNCJ02000327">
    <property type="protein sequence ID" value="KAF5778038.1"/>
    <property type="molecule type" value="Genomic_DNA"/>
</dbReference>
<feature type="region of interest" description="Disordered" evidence="1">
    <location>
        <begin position="1"/>
        <end position="36"/>
    </location>
</feature>
<sequence length="106" mass="12418">MRPETLTTAKPLHSPPSRNPTANKPTSQSPAPVKLCRPKPLFRPYLLSKTHHHNRRHLTPLIFIFTPSLPLTTTPSLYFATITLFKIKIKKHFLVVLLRYQIWKRW</sequence>
<evidence type="ECO:0000313" key="5">
    <source>
        <dbReference type="EMBL" id="OTG16073.1"/>
    </source>
</evidence>
<organism evidence="5 6">
    <name type="scientific">Helianthus annuus</name>
    <name type="common">Common sunflower</name>
    <dbReference type="NCBI Taxonomy" id="4232"/>
    <lineage>
        <taxon>Eukaryota</taxon>
        <taxon>Viridiplantae</taxon>
        <taxon>Streptophyta</taxon>
        <taxon>Embryophyta</taxon>
        <taxon>Tracheophyta</taxon>
        <taxon>Spermatophyta</taxon>
        <taxon>Magnoliopsida</taxon>
        <taxon>eudicotyledons</taxon>
        <taxon>Gunneridae</taxon>
        <taxon>Pentapetalae</taxon>
        <taxon>asterids</taxon>
        <taxon>campanulids</taxon>
        <taxon>Asterales</taxon>
        <taxon>Asteraceae</taxon>
        <taxon>Asteroideae</taxon>
        <taxon>Heliantheae alliance</taxon>
        <taxon>Heliantheae</taxon>
        <taxon>Helianthus</taxon>
    </lineage>
</organism>
<name>A0A251TZE5_HELAN</name>
<reference evidence="5" key="2">
    <citation type="submission" date="2017-02" db="EMBL/GenBank/DDBJ databases">
        <title>Sunflower complete genome.</title>
        <authorList>
            <person name="Langlade N."/>
            <person name="Munos S."/>
        </authorList>
    </citation>
    <scope>NUCLEOTIDE SEQUENCE [LARGE SCALE GENOMIC DNA]</scope>
    <source>
        <tissue evidence="5">Leaves</tissue>
    </source>
</reference>
<feature type="transmembrane region" description="Helical" evidence="2">
    <location>
        <begin position="61"/>
        <end position="85"/>
    </location>
</feature>
<evidence type="ECO:0000313" key="3">
    <source>
        <dbReference type="EMBL" id="KAF5778038.1"/>
    </source>
</evidence>
<reference evidence="3 6" key="1">
    <citation type="journal article" date="2017" name="Nature">
        <title>The sunflower genome provides insights into oil metabolism, flowering and Asterid evolution.</title>
        <authorList>
            <person name="Badouin H."/>
            <person name="Gouzy J."/>
            <person name="Grassa C.J."/>
            <person name="Murat F."/>
            <person name="Staton S.E."/>
            <person name="Cottret L."/>
            <person name="Lelandais-Briere C."/>
            <person name="Owens G.L."/>
            <person name="Carrere S."/>
            <person name="Mayjonade B."/>
            <person name="Legrand L."/>
            <person name="Gill N."/>
            <person name="Kane N.C."/>
            <person name="Bowers J.E."/>
            <person name="Hubner S."/>
            <person name="Bellec A."/>
            <person name="Berard A."/>
            <person name="Berges H."/>
            <person name="Blanchet N."/>
            <person name="Boniface M.C."/>
            <person name="Brunel D."/>
            <person name="Catrice O."/>
            <person name="Chaidir N."/>
            <person name="Claudel C."/>
            <person name="Donnadieu C."/>
            <person name="Faraut T."/>
            <person name="Fievet G."/>
            <person name="Helmstetter N."/>
            <person name="King M."/>
            <person name="Knapp S.J."/>
            <person name="Lai Z."/>
            <person name="Le Paslier M.C."/>
            <person name="Lippi Y."/>
            <person name="Lorenzon L."/>
            <person name="Mandel J.R."/>
            <person name="Marage G."/>
            <person name="Marchand G."/>
            <person name="Marquand E."/>
            <person name="Bret-Mestries E."/>
            <person name="Morien E."/>
            <person name="Nambeesan S."/>
            <person name="Nguyen T."/>
            <person name="Pegot-Espagnet P."/>
            <person name="Pouilly N."/>
            <person name="Raftis F."/>
            <person name="Sallet E."/>
            <person name="Schiex T."/>
            <person name="Thomas J."/>
            <person name="Vandecasteele C."/>
            <person name="Vares D."/>
            <person name="Vear F."/>
            <person name="Vautrin S."/>
            <person name="Crespi M."/>
            <person name="Mangin B."/>
            <person name="Burke J.M."/>
            <person name="Salse J."/>
            <person name="Munos S."/>
            <person name="Vincourt P."/>
            <person name="Rieseberg L.H."/>
            <person name="Langlade N.B."/>
        </authorList>
    </citation>
    <scope>NUCLEOTIDE SEQUENCE [LARGE SCALE GENOMIC DNA]</scope>
    <source>
        <strain evidence="6">cv. SF193</strain>
        <tissue evidence="3">Leaves</tissue>
    </source>
</reference>
<feature type="compositionally biased region" description="Polar residues" evidence="1">
    <location>
        <begin position="19"/>
        <end position="30"/>
    </location>
</feature>
<dbReference type="Gramene" id="mRNA:HanXRQr2_Chr09g0404251">
    <property type="protein sequence ID" value="CDS:HanXRQr2_Chr09g0404251.1"/>
    <property type="gene ID" value="HanXRQr2_Chr09g0404251"/>
</dbReference>
<proteinExistence type="predicted"/>
<evidence type="ECO:0000256" key="2">
    <source>
        <dbReference type="SAM" id="Phobius"/>
    </source>
</evidence>
<keyword evidence="6" id="KW-1185">Reference proteome</keyword>
<dbReference type="AlphaFoldDB" id="A0A251TZE5"/>